<keyword evidence="9" id="KW-0406">Ion transport</keyword>
<reference evidence="14 15" key="1">
    <citation type="submission" date="2023-04" db="EMBL/GenBank/DDBJ databases">
        <title>A novel bacteria isolated from coastal sediment.</title>
        <authorList>
            <person name="Liu X.-J."/>
            <person name="Du Z.-J."/>
        </authorList>
    </citation>
    <scope>NUCLEOTIDE SEQUENCE [LARGE SCALE GENOMIC DNA]</scope>
    <source>
        <strain evidence="14 15">SDUM461003</strain>
    </source>
</reference>
<comment type="subcellular location">
    <subcellularLocation>
        <location evidence="1">Cell membrane</location>
        <topology evidence="1">Multi-pass membrane protein</topology>
    </subcellularLocation>
</comment>
<dbReference type="InterPro" id="IPR036412">
    <property type="entry name" value="HAD-like_sf"/>
</dbReference>
<dbReference type="Pfam" id="PF00702">
    <property type="entry name" value="Hydrolase"/>
    <property type="match status" value="1"/>
</dbReference>
<keyword evidence="6" id="KW-0460">Magnesium</keyword>
<feature type="transmembrane region" description="Helical" evidence="12">
    <location>
        <begin position="768"/>
        <end position="792"/>
    </location>
</feature>
<keyword evidence="15" id="KW-1185">Reference proteome</keyword>
<evidence type="ECO:0000256" key="2">
    <source>
        <dbReference type="ARBA" id="ARBA00022448"/>
    </source>
</evidence>
<feature type="transmembrane region" description="Helical" evidence="12">
    <location>
        <begin position="467"/>
        <end position="486"/>
    </location>
</feature>
<dbReference type="SUPFAM" id="SSF81660">
    <property type="entry name" value="Metal cation-transporting ATPase, ATP-binding domain N"/>
    <property type="match status" value="1"/>
</dbReference>
<dbReference type="Pfam" id="PF12156">
    <property type="entry name" value="ATPase-cat_bd"/>
    <property type="match status" value="1"/>
</dbReference>
<keyword evidence="7" id="KW-1278">Translocase</keyword>
<feature type="transmembrane region" description="Helical" evidence="12">
    <location>
        <begin position="194"/>
        <end position="213"/>
    </location>
</feature>
<keyword evidence="4" id="KW-0597">Phosphoprotein</keyword>
<dbReference type="InterPro" id="IPR021993">
    <property type="entry name" value="ATPase-cat-bd"/>
</dbReference>
<dbReference type="InterPro" id="IPR018303">
    <property type="entry name" value="ATPase_P-typ_P_site"/>
</dbReference>
<organism evidence="14 15">
    <name type="scientific">Thalassobacterium maritimum</name>
    <dbReference type="NCBI Taxonomy" id="3041265"/>
    <lineage>
        <taxon>Bacteria</taxon>
        <taxon>Pseudomonadati</taxon>
        <taxon>Verrucomicrobiota</taxon>
        <taxon>Opitutia</taxon>
        <taxon>Puniceicoccales</taxon>
        <taxon>Coraliomargaritaceae</taxon>
        <taxon>Thalassobacterium</taxon>
    </lineage>
</organism>
<evidence type="ECO:0000256" key="12">
    <source>
        <dbReference type="SAM" id="Phobius"/>
    </source>
</evidence>
<sequence length="824" mass="90655">MKRLKSKARDDRPDQTDPSDLNEKMSTATKAICAHCGTPFTPRAKESYCCHGCEYVAQVLSENDLTRFYELKGNTAVPPVGSKAFTEAEVAPLIAELKRVEANCEKPVAHTRFSLEGISCIGCVWLIEAIFQRQPGSARVRIDPRASAIEMYWQRGHFNVADFAQEIQKIGYRLTLYTEDPQANTGSRQIIHRLGLCGFFLLNTMLFTLPAYLGMGGDFFLAPLFQLLGATFATLSLITGGGYFIQRAWQAARNRVLHIDLPIAAGLLAGYIGSLLGWATGYVSLIYFDFVATFVFLMLLGRWLQEYALEKNRSHLQRQKAGPRNVTLIGGAQDGQSIPASQITAQLQYSVAPGEINPVAADPLDAQGSLSLEWINGEADPVTWPQNRTAPAGAINVGLHSLRFRAREAWDDSLLAQLLERPEDGFQERRLQTVLKYYIASVLVVAAIGSLSWLLTSGDWLKSTQVLISVLIVSCPCALGVALPMCDEFANARLRRSGLFIKSAQIWERLRQVRTVVFDKTGTLTMDIPRLLNTAAIKELDPLAAQALQQLVEHNRHPIARSLREALLAAFPKLRSDNSAALVEESIGQGVAWKDAGGNEWTLGKPDWRTAKLPAGRSEYQQAESSPLRPHTCLRQNGLLVAGFHFQEDVRDDAREAIDHIRSRQMDTAILSGDAPERVQTIATQLGIECKAQCSPRDKANWIEAHAPQQALMIGDGANDSLAFDAAICRGTPVVDKSILEASADFFFFGRSLRSLPQLFQVATSRRLTITTIFTVAVLYNISAVGICLAGHMHPLMAAILMPLSSLVTLGLAWLGLGRQTQKT</sequence>
<feature type="transmembrane region" description="Helical" evidence="12">
    <location>
        <begin position="257"/>
        <end position="279"/>
    </location>
</feature>
<feature type="region of interest" description="Disordered" evidence="11">
    <location>
        <begin position="1"/>
        <end position="23"/>
    </location>
</feature>
<keyword evidence="2" id="KW-0813">Transport</keyword>
<evidence type="ECO:0000313" key="15">
    <source>
        <dbReference type="Proteomes" id="UP001225316"/>
    </source>
</evidence>
<comment type="caution">
    <text evidence="14">The sequence shown here is derived from an EMBL/GenBank/DDBJ whole genome shotgun (WGS) entry which is preliminary data.</text>
</comment>
<dbReference type="SUPFAM" id="SSF81665">
    <property type="entry name" value="Calcium ATPase, transmembrane domain M"/>
    <property type="match status" value="1"/>
</dbReference>
<evidence type="ECO:0000256" key="5">
    <source>
        <dbReference type="ARBA" id="ARBA00022692"/>
    </source>
</evidence>
<dbReference type="Gene3D" id="3.40.50.1000">
    <property type="entry name" value="HAD superfamily/HAD-like"/>
    <property type="match status" value="1"/>
</dbReference>
<dbReference type="EMBL" id="JARXHW010000060">
    <property type="protein sequence ID" value="MDQ8209282.1"/>
    <property type="molecule type" value="Genomic_DNA"/>
</dbReference>
<dbReference type="InterPro" id="IPR036163">
    <property type="entry name" value="HMA_dom_sf"/>
</dbReference>
<dbReference type="Gene3D" id="3.30.70.100">
    <property type="match status" value="1"/>
</dbReference>
<dbReference type="SUPFAM" id="SSF55008">
    <property type="entry name" value="HMA, heavy metal-associated domain"/>
    <property type="match status" value="1"/>
</dbReference>
<feature type="domain" description="Putative metal-binding" evidence="13">
    <location>
        <begin position="33"/>
        <end position="76"/>
    </location>
</feature>
<proteinExistence type="predicted"/>
<dbReference type="PANTHER" id="PTHR43520">
    <property type="entry name" value="ATP7, ISOFORM B"/>
    <property type="match status" value="1"/>
</dbReference>
<evidence type="ECO:0000313" key="14">
    <source>
        <dbReference type="EMBL" id="MDQ8209282.1"/>
    </source>
</evidence>
<keyword evidence="10 12" id="KW-0472">Membrane</keyword>
<evidence type="ECO:0000256" key="3">
    <source>
        <dbReference type="ARBA" id="ARBA00022475"/>
    </source>
</evidence>
<keyword evidence="5 12" id="KW-0812">Transmembrane</keyword>
<evidence type="ECO:0000256" key="11">
    <source>
        <dbReference type="SAM" id="MobiDB-lite"/>
    </source>
</evidence>
<evidence type="ECO:0000256" key="7">
    <source>
        <dbReference type="ARBA" id="ARBA00022967"/>
    </source>
</evidence>
<feature type="transmembrane region" description="Helical" evidence="12">
    <location>
        <begin position="219"/>
        <end position="245"/>
    </location>
</feature>
<dbReference type="InterPro" id="IPR001757">
    <property type="entry name" value="P_typ_ATPase"/>
</dbReference>
<evidence type="ECO:0000256" key="4">
    <source>
        <dbReference type="ARBA" id="ARBA00022553"/>
    </source>
</evidence>
<keyword evidence="8 12" id="KW-1133">Transmembrane helix</keyword>
<dbReference type="Proteomes" id="UP001225316">
    <property type="component" value="Unassembled WGS sequence"/>
</dbReference>
<evidence type="ECO:0000256" key="6">
    <source>
        <dbReference type="ARBA" id="ARBA00022842"/>
    </source>
</evidence>
<accession>A0ABU1B046</accession>
<dbReference type="InterPro" id="IPR023214">
    <property type="entry name" value="HAD_sf"/>
</dbReference>
<name>A0ABU1B046_9BACT</name>
<dbReference type="NCBIfam" id="TIGR01494">
    <property type="entry name" value="ATPase_P-type"/>
    <property type="match status" value="2"/>
</dbReference>
<dbReference type="PANTHER" id="PTHR43520:SF5">
    <property type="entry name" value="CATION-TRANSPORTING P-TYPE ATPASE-RELATED"/>
    <property type="match status" value="1"/>
</dbReference>
<dbReference type="InterPro" id="IPR023299">
    <property type="entry name" value="ATPase_P-typ_cyto_dom_N"/>
</dbReference>
<evidence type="ECO:0000259" key="13">
    <source>
        <dbReference type="Pfam" id="PF12156"/>
    </source>
</evidence>
<evidence type="ECO:0000256" key="1">
    <source>
        <dbReference type="ARBA" id="ARBA00004651"/>
    </source>
</evidence>
<dbReference type="SUPFAM" id="SSF56784">
    <property type="entry name" value="HAD-like"/>
    <property type="match status" value="1"/>
</dbReference>
<feature type="transmembrane region" description="Helical" evidence="12">
    <location>
        <begin position="285"/>
        <end position="304"/>
    </location>
</feature>
<evidence type="ECO:0000256" key="8">
    <source>
        <dbReference type="ARBA" id="ARBA00022989"/>
    </source>
</evidence>
<dbReference type="PROSITE" id="PS00154">
    <property type="entry name" value="ATPASE_E1_E2"/>
    <property type="match status" value="1"/>
</dbReference>
<gene>
    <name evidence="14" type="ORF">QEH52_17275</name>
</gene>
<dbReference type="InterPro" id="IPR023298">
    <property type="entry name" value="ATPase_P-typ_TM_dom_sf"/>
</dbReference>
<evidence type="ECO:0000256" key="9">
    <source>
        <dbReference type="ARBA" id="ARBA00023065"/>
    </source>
</evidence>
<feature type="transmembrane region" description="Helical" evidence="12">
    <location>
        <begin position="437"/>
        <end position="455"/>
    </location>
</feature>
<keyword evidence="3" id="KW-1003">Cell membrane</keyword>
<dbReference type="Gene3D" id="3.40.1110.10">
    <property type="entry name" value="Calcium-transporting ATPase, cytoplasmic domain N"/>
    <property type="match status" value="1"/>
</dbReference>
<protein>
    <submittedName>
        <fullName evidence="14">Heavy metal translocating P-type ATPase metal-binding domain-containing protein</fullName>
    </submittedName>
</protein>
<feature type="transmembrane region" description="Helical" evidence="12">
    <location>
        <begin position="798"/>
        <end position="817"/>
    </location>
</feature>
<evidence type="ECO:0000256" key="10">
    <source>
        <dbReference type="ARBA" id="ARBA00023136"/>
    </source>
</evidence>